<sequence length="324" mass="36796">MSSGFSFLTDLAHFEADCFPFEIGRFVELTTVFYHTTVISFLIFLYNKVYFVPTTTSKWKEIATGFETYWQFPHCIGALDGKHIVIRPPPNSGSYYFNYKHTFSIVLLALVDADYKFTYVNIGCNGRISDGGVNGNSSLCAALETNSLNVPLPFPICEDGIPLPYMIVADEAFPLKTYIQKPYAQIGLTKEKRIFNYRLSRARRIVENAFGILANRFQVFMTPIRLSPDKAETIVLACCSLHNFLRSSSARHVYTPPGSVDAEDTTTYRTIQGSWRTEKQPTGIIDIERQGSNNYTAKAKEIRDYLCEYFNSDKGALPWQDKMI</sequence>
<accession>A0A1X7TT23</accession>
<protein>
    <recommendedName>
        <fullName evidence="8">DDE Tnp4 domain-containing protein</fullName>
    </recommendedName>
</protein>
<keyword evidence="4" id="KW-0540">Nuclease</keyword>
<evidence type="ECO:0000256" key="5">
    <source>
        <dbReference type="ARBA" id="ARBA00022723"/>
    </source>
</evidence>
<dbReference type="GO" id="GO:0005634">
    <property type="term" value="C:nucleus"/>
    <property type="evidence" value="ECO:0007669"/>
    <property type="project" value="UniProtKB-SubCell"/>
</dbReference>
<keyword evidence="6" id="KW-0378">Hydrolase</keyword>
<dbReference type="AlphaFoldDB" id="A0A1X7TT23"/>
<dbReference type="GO" id="GO:0046872">
    <property type="term" value="F:metal ion binding"/>
    <property type="evidence" value="ECO:0007669"/>
    <property type="project" value="UniProtKB-KW"/>
</dbReference>
<keyword evidence="5" id="KW-0479">Metal-binding</keyword>
<dbReference type="EnsemblMetazoa" id="Aqu2.1.18139_001">
    <property type="protein sequence ID" value="Aqu2.1.18139_001"/>
    <property type="gene ID" value="Aqu2.1.18139"/>
</dbReference>
<dbReference type="eggNOG" id="KOG4585">
    <property type="taxonomic scope" value="Eukaryota"/>
</dbReference>
<evidence type="ECO:0000256" key="6">
    <source>
        <dbReference type="ARBA" id="ARBA00022801"/>
    </source>
</evidence>
<dbReference type="GO" id="GO:0004518">
    <property type="term" value="F:nuclease activity"/>
    <property type="evidence" value="ECO:0007669"/>
    <property type="project" value="UniProtKB-KW"/>
</dbReference>
<comment type="subcellular location">
    <subcellularLocation>
        <location evidence="2">Nucleus</location>
    </subcellularLocation>
</comment>
<dbReference type="InterPro" id="IPR027806">
    <property type="entry name" value="HARBI1_dom"/>
</dbReference>
<reference evidence="9" key="1">
    <citation type="submission" date="2017-05" db="UniProtKB">
        <authorList>
            <consortium name="EnsemblMetazoa"/>
        </authorList>
    </citation>
    <scope>IDENTIFICATION</scope>
</reference>
<name>A0A1X7TT23_AMPQE</name>
<evidence type="ECO:0000256" key="3">
    <source>
        <dbReference type="ARBA" id="ARBA00006958"/>
    </source>
</evidence>
<dbReference type="InterPro" id="IPR045249">
    <property type="entry name" value="HARBI1-like"/>
</dbReference>
<dbReference type="Pfam" id="PF13359">
    <property type="entry name" value="DDE_Tnp_4"/>
    <property type="match status" value="1"/>
</dbReference>
<evidence type="ECO:0000256" key="4">
    <source>
        <dbReference type="ARBA" id="ARBA00022722"/>
    </source>
</evidence>
<evidence type="ECO:0000259" key="8">
    <source>
        <dbReference type="Pfam" id="PF13359"/>
    </source>
</evidence>
<feature type="domain" description="DDE Tnp4" evidence="8">
    <location>
        <begin position="79"/>
        <end position="243"/>
    </location>
</feature>
<comment type="similarity">
    <text evidence="3">Belongs to the HARBI1 family.</text>
</comment>
<dbReference type="OrthoDB" id="10061326at2759"/>
<evidence type="ECO:0000313" key="9">
    <source>
        <dbReference type="EnsemblMetazoa" id="Aqu2.1.18139_001"/>
    </source>
</evidence>
<organism evidence="9">
    <name type="scientific">Amphimedon queenslandica</name>
    <name type="common">Sponge</name>
    <dbReference type="NCBI Taxonomy" id="400682"/>
    <lineage>
        <taxon>Eukaryota</taxon>
        <taxon>Metazoa</taxon>
        <taxon>Porifera</taxon>
        <taxon>Demospongiae</taxon>
        <taxon>Heteroscleromorpha</taxon>
        <taxon>Haplosclerida</taxon>
        <taxon>Niphatidae</taxon>
        <taxon>Amphimedon</taxon>
    </lineage>
</organism>
<evidence type="ECO:0000256" key="1">
    <source>
        <dbReference type="ARBA" id="ARBA00001968"/>
    </source>
</evidence>
<comment type="cofactor">
    <cofactor evidence="1">
        <name>a divalent metal cation</name>
        <dbReference type="ChEBI" id="CHEBI:60240"/>
    </cofactor>
</comment>
<dbReference type="PANTHER" id="PTHR22930:SF269">
    <property type="entry name" value="NUCLEASE HARBI1-LIKE PROTEIN"/>
    <property type="match status" value="1"/>
</dbReference>
<dbReference type="GO" id="GO:0016787">
    <property type="term" value="F:hydrolase activity"/>
    <property type="evidence" value="ECO:0007669"/>
    <property type="project" value="UniProtKB-KW"/>
</dbReference>
<dbReference type="PANTHER" id="PTHR22930">
    <property type="match status" value="1"/>
</dbReference>
<dbReference type="InParanoid" id="A0A1X7TT23"/>
<evidence type="ECO:0000256" key="2">
    <source>
        <dbReference type="ARBA" id="ARBA00004123"/>
    </source>
</evidence>
<proteinExistence type="inferred from homology"/>
<evidence type="ECO:0000256" key="7">
    <source>
        <dbReference type="ARBA" id="ARBA00023242"/>
    </source>
</evidence>
<keyword evidence="7" id="KW-0539">Nucleus</keyword>